<proteinExistence type="predicted"/>
<name>A0ABQ7AZJ9_BRACR</name>
<comment type="pathway">
    <text evidence="1">Pyrimidine metabolism; UMP biosynthesis via de novo pathway.</text>
</comment>
<dbReference type="PANTHER" id="PTHR19278:SF9">
    <property type="entry name" value="URIDINE 5'-MONOPHOSPHATE SYNTHASE"/>
    <property type="match status" value="1"/>
</dbReference>
<dbReference type="InterPro" id="IPR029057">
    <property type="entry name" value="PRTase-like"/>
</dbReference>
<evidence type="ECO:0000313" key="4">
    <source>
        <dbReference type="Proteomes" id="UP000266723"/>
    </source>
</evidence>
<dbReference type="PANTHER" id="PTHR19278">
    <property type="entry name" value="OROTATE PHOSPHORIBOSYLTRANSFERASE"/>
    <property type="match status" value="1"/>
</dbReference>
<keyword evidence="4" id="KW-1185">Reference proteome</keyword>
<keyword evidence="2" id="KW-0665">Pyrimidine biosynthesis</keyword>
<evidence type="ECO:0000256" key="1">
    <source>
        <dbReference type="ARBA" id="ARBA00004725"/>
    </source>
</evidence>
<evidence type="ECO:0000313" key="3">
    <source>
        <dbReference type="EMBL" id="KAF3519605.1"/>
    </source>
</evidence>
<dbReference type="Proteomes" id="UP000266723">
    <property type="component" value="Unassembled WGS sequence"/>
</dbReference>
<accession>A0ABQ7AZJ9</accession>
<dbReference type="SUPFAM" id="SSF53271">
    <property type="entry name" value="PRTase-like"/>
    <property type="match status" value="1"/>
</dbReference>
<dbReference type="EMBL" id="QGKV02001556">
    <property type="protein sequence ID" value="KAF3519605.1"/>
    <property type="molecule type" value="Genomic_DNA"/>
</dbReference>
<dbReference type="Gene3D" id="3.40.50.2020">
    <property type="match status" value="1"/>
</dbReference>
<gene>
    <name evidence="3" type="ORF">DY000_02060080</name>
</gene>
<sequence length="158" mass="17581">MGLVKHISWLVLRLAEWCIWLAPGSGVVSVPISVTAVWRSKTTELSKPSKESSKKYQTCLITEDLLTSSASVLEAVAPLRAVGIMGSDVVVLIDRQQGGRENLARNWLNRSAQVSGEFAQVLMKDRTCNPMGKKLLEVMMKKDTILYIADKVDQRFVF</sequence>
<reference evidence="3 4" key="1">
    <citation type="journal article" date="2020" name="BMC Genomics">
        <title>Intraspecific diversification of the crop wild relative Brassica cretica Lam. using demographic model selection.</title>
        <authorList>
            <person name="Kioukis A."/>
            <person name="Michalopoulou V.A."/>
            <person name="Briers L."/>
            <person name="Pirintsos S."/>
            <person name="Studholme D.J."/>
            <person name="Pavlidis P."/>
            <person name="Sarris P.F."/>
        </authorList>
    </citation>
    <scope>NUCLEOTIDE SEQUENCE [LARGE SCALE GENOMIC DNA]</scope>
    <source>
        <strain evidence="4">cv. PFS-1207/04</strain>
    </source>
</reference>
<comment type="caution">
    <text evidence="3">The sequence shown here is derived from an EMBL/GenBank/DDBJ whole genome shotgun (WGS) entry which is preliminary data.</text>
</comment>
<evidence type="ECO:0000256" key="2">
    <source>
        <dbReference type="ARBA" id="ARBA00022975"/>
    </source>
</evidence>
<organism evidence="3 4">
    <name type="scientific">Brassica cretica</name>
    <name type="common">Mustard</name>
    <dbReference type="NCBI Taxonomy" id="69181"/>
    <lineage>
        <taxon>Eukaryota</taxon>
        <taxon>Viridiplantae</taxon>
        <taxon>Streptophyta</taxon>
        <taxon>Embryophyta</taxon>
        <taxon>Tracheophyta</taxon>
        <taxon>Spermatophyta</taxon>
        <taxon>Magnoliopsida</taxon>
        <taxon>eudicotyledons</taxon>
        <taxon>Gunneridae</taxon>
        <taxon>Pentapetalae</taxon>
        <taxon>rosids</taxon>
        <taxon>malvids</taxon>
        <taxon>Brassicales</taxon>
        <taxon>Brassicaceae</taxon>
        <taxon>Brassiceae</taxon>
        <taxon>Brassica</taxon>
    </lineage>
</organism>
<protein>
    <submittedName>
        <fullName evidence="3">Uncharacterized protein</fullName>
    </submittedName>
</protein>